<keyword evidence="1" id="KW-1133">Transmembrane helix</keyword>
<evidence type="ECO:0000313" key="3">
    <source>
        <dbReference type="Proteomes" id="UP000054995"/>
    </source>
</evidence>
<accession>A0A0V1FIP3</accession>
<proteinExistence type="predicted"/>
<evidence type="ECO:0000256" key="1">
    <source>
        <dbReference type="SAM" id="Phobius"/>
    </source>
</evidence>
<keyword evidence="1" id="KW-0472">Membrane</keyword>
<name>A0A0V1FIP3_TRIPS</name>
<reference evidence="2 3" key="1">
    <citation type="submission" date="2015-01" db="EMBL/GenBank/DDBJ databases">
        <title>Evolution of Trichinella species and genotypes.</title>
        <authorList>
            <person name="Korhonen P.K."/>
            <person name="Edoardo P."/>
            <person name="Giuseppe L.R."/>
            <person name="Gasser R.B."/>
        </authorList>
    </citation>
    <scope>NUCLEOTIDE SEQUENCE [LARGE SCALE GENOMIC DNA]</scope>
    <source>
        <strain evidence="2">ISS470</strain>
    </source>
</reference>
<dbReference type="Proteomes" id="UP000054995">
    <property type="component" value="Unassembled WGS sequence"/>
</dbReference>
<keyword evidence="3" id="KW-1185">Reference proteome</keyword>
<dbReference type="AlphaFoldDB" id="A0A0V1FIP3"/>
<dbReference type="EMBL" id="JYDT01000080">
    <property type="protein sequence ID" value="KRY85917.1"/>
    <property type="molecule type" value="Genomic_DNA"/>
</dbReference>
<keyword evidence="1" id="KW-0812">Transmembrane</keyword>
<sequence>MNDLQLCIKNYSNSFILFSNLSFSLFLFIQLNQLTFESEHADQHQMRIGKVEKGLQSLRMLVQLANFYLIDEDHR</sequence>
<organism evidence="2 3">
    <name type="scientific">Trichinella pseudospiralis</name>
    <name type="common">Parasitic roundworm</name>
    <dbReference type="NCBI Taxonomy" id="6337"/>
    <lineage>
        <taxon>Eukaryota</taxon>
        <taxon>Metazoa</taxon>
        <taxon>Ecdysozoa</taxon>
        <taxon>Nematoda</taxon>
        <taxon>Enoplea</taxon>
        <taxon>Dorylaimia</taxon>
        <taxon>Trichinellida</taxon>
        <taxon>Trichinellidae</taxon>
        <taxon>Trichinella</taxon>
    </lineage>
</organism>
<comment type="caution">
    <text evidence="2">The sequence shown here is derived from an EMBL/GenBank/DDBJ whole genome shotgun (WGS) entry which is preliminary data.</text>
</comment>
<gene>
    <name evidence="2" type="ORF">T4D_15284</name>
</gene>
<protein>
    <submittedName>
        <fullName evidence="2">Uncharacterized protein</fullName>
    </submittedName>
</protein>
<evidence type="ECO:0000313" key="2">
    <source>
        <dbReference type="EMBL" id="KRY85917.1"/>
    </source>
</evidence>
<feature type="transmembrane region" description="Helical" evidence="1">
    <location>
        <begin position="12"/>
        <end position="29"/>
    </location>
</feature>